<proteinExistence type="predicted"/>
<keyword evidence="1" id="KW-0326">Glycosidase</keyword>
<keyword evidence="2" id="KW-1185">Reference proteome</keyword>
<accession>A0A371JL15</accession>
<dbReference type="OrthoDB" id="2490189at2"/>
<gene>
    <name evidence="1" type="ORF">DX873_18195</name>
</gene>
<dbReference type="GO" id="GO:0016798">
    <property type="term" value="F:hydrolase activity, acting on glycosyl bonds"/>
    <property type="evidence" value="ECO:0007669"/>
    <property type="project" value="UniProtKB-KW"/>
</dbReference>
<evidence type="ECO:0000313" key="2">
    <source>
        <dbReference type="Proteomes" id="UP000261828"/>
    </source>
</evidence>
<dbReference type="Gene3D" id="2.60.420.10">
    <property type="entry name" value="Maltose phosphorylase, domain 3"/>
    <property type="match status" value="1"/>
</dbReference>
<dbReference type="AlphaFoldDB" id="A0A371JL15"/>
<comment type="caution">
    <text evidence="1">The sequence shown here is derived from an EMBL/GenBank/DDBJ whole genome shotgun (WGS) entry which is preliminary data.</text>
</comment>
<keyword evidence="1" id="KW-0378">Hydrolase</keyword>
<dbReference type="PANTHER" id="PTHR34987:SF6">
    <property type="entry name" value="ALPHA-L-RHAMNOSIDASE SIX-HAIRPIN GLYCOSIDASE DOMAIN-CONTAINING PROTEIN"/>
    <property type="match status" value="1"/>
</dbReference>
<dbReference type="Gene3D" id="1.50.10.10">
    <property type="match status" value="1"/>
</dbReference>
<evidence type="ECO:0000313" key="1">
    <source>
        <dbReference type="EMBL" id="RDY57650.1"/>
    </source>
</evidence>
<protein>
    <submittedName>
        <fullName evidence="1">Six-hairpin glycosidase-like protein</fullName>
    </submittedName>
</protein>
<reference evidence="1 2" key="1">
    <citation type="submission" date="2018-08" db="EMBL/GenBank/DDBJ databases">
        <title>Muricauda nanhaiensis sp. nov., isolated from seawater of the South China Sea.</title>
        <authorList>
            <person name="Dang Y."/>
        </authorList>
    </citation>
    <scope>NUCLEOTIDE SEQUENCE [LARGE SCALE GENOMIC DNA]</scope>
    <source>
        <strain evidence="1 2">SM1704</strain>
    </source>
</reference>
<dbReference type="RefSeq" id="WP_116185922.1">
    <property type="nucleotide sequence ID" value="NZ_QTJX01000008.1"/>
</dbReference>
<sequence>MRISFFFVFIILSPLLHSQEDIETYWSITNRKSIVWDVAQENRLPHSDNIEMSGKNVAAIIYYDIDEEGNLTLNRDVIFPQLRTYNKSNEPDWKKYRAYFRKTIGDEVAPSIRLENKIIVPSKIDSVEIGGMLIFYATPVDGLAVTRTLLPSMEERFLVENWSIQNVGENQKNFTISNGQLSQEELGYKGAYAFTAFSRANSEVSLAPGETYKFPVFYGATLNDENAADFDADLAWKQRSEFLDTMYKNLSLKTPDEVINTLFYFSKIRAAESIYNSSMGLVHSPGGGNYYVGIWANDQVEYSGPFFPYLGYGVGNEAAFNTYKKFLENIPSDGSHIPYAFEVDGNFPMSHLDRGDAAMIAYGTSHYVLSSGDLEMATKLWPLITWSLEYCHNHRNDQGAVISESDEMEGRIETGTANLSTSTLYYGGLKYSAALAMELGHTEQAKMYTSRLSEMEGVIESYFGATLEGLDTYKYFDTNKYLRHWICLPLTMGITKRQEGTIQALFNKLWTKDGILVELNTDKTDDTNILFWDRATLYALRGAFKTNGLNIGYSKLKDFSKKRLLGDHVPYVIEAYPENNMRHLSAESALYCRIFTEGILGIEPVGFKEVKIKPQLPEDWDYLTLQDIYVSGVPVDIFLERKGERIALRIDRDGKTVLRRTLSVGKSATLSLK</sequence>
<dbReference type="InterPro" id="IPR012341">
    <property type="entry name" value="6hp_glycosidase-like_sf"/>
</dbReference>
<dbReference type="PANTHER" id="PTHR34987">
    <property type="entry name" value="C, PUTATIVE (AFU_ORTHOLOGUE AFUA_3G02880)-RELATED"/>
    <property type="match status" value="1"/>
</dbReference>
<dbReference type="SUPFAM" id="SSF48208">
    <property type="entry name" value="Six-hairpin glycosidases"/>
    <property type="match status" value="1"/>
</dbReference>
<name>A0A371JL15_9FLAO</name>
<dbReference type="InterPro" id="IPR008928">
    <property type="entry name" value="6-hairpin_glycosidase_sf"/>
</dbReference>
<dbReference type="GO" id="GO:0005975">
    <property type="term" value="P:carbohydrate metabolic process"/>
    <property type="evidence" value="ECO:0007669"/>
    <property type="project" value="InterPro"/>
</dbReference>
<organism evidence="1 2">
    <name type="scientific">Flagellimonas nanhaiensis</name>
    <dbReference type="NCBI Taxonomy" id="2292706"/>
    <lineage>
        <taxon>Bacteria</taxon>
        <taxon>Pseudomonadati</taxon>
        <taxon>Bacteroidota</taxon>
        <taxon>Flavobacteriia</taxon>
        <taxon>Flavobacteriales</taxon>
        <taxon>Flavobacteriaceae</taxon>
        <taxon>Flagellimonas</taxon>
    </lineage>
</organism>
<dbReference type="EMBL" id="QTJX01000008">
    <property type="protein sequence ID" value="RDY57650.1"/>
    <property type="molecule type" value="Genomic_DNA"/>
</dbReference>
<dbReference type="Proteomes" id="UP000261828">
    <property type="component" value="Unassembled WGS sequence"/>
</dbReference>